<name>W9QX77_9ROSA</name>
<reference evidence="2" key="1">
    <citation type="submission" date="2013-01" db="EMBL/GenBank/DDBJ databases">
        <title>Draft Genome Sequence of a Mulberry Tree, Morus notabilis C.K. Schneid.</title>
        <authorList>
            <person name="He N."/>
            <person name="Zhao S."/>
        </authorList>
    </citation>
    <scope>NUCLEOTIDE SEQUENCE</scope>
</reference>
<sequence>MLPSRRRKGGFLAPSLSWRSELCRGRVKIAIATTPVPPHCCRFTMAFAVLGLATVRLITASRVSSKREKER</sequence>
<gene>
    <name evidence="1" type="ORF">L484_011373</name>
</gene>
<keyword evidence="2" id="KW-1185">Reference proteome</keyword>
<organism evidence="1 2">
    <name type="scientific">Morus notabilis</name>
    <dbReference type="NCBI Taxonomy" id="981085"/>
    <lineage>
        <taxon>Eukaryota</taxon>
        <taxon>Viridiplantae</taxon>
        <taxon>Streptophyta</taxon>
        <taxon>Embryophyta</taxon>
        <taxon>Tracheophyta</taxon>
        <taxon>Spermatophyta</taxon>
        <taxon>Magnoliopsida</taxon>
        <taxon>eudicotyledons</taxon>
        <taxon>Gunneridae</taxon>
        <taxon>Pentapetalae</taxon>
        <taxon>rosids</taxon>
        <taxon>fabids</taxon>
        <taxon>Rosales</taxon>
        <taxon>Moraceae</taxon>
        <taxon>Moreae</taxon>
        <taxon>Morus</taxon>
    </lineage>
</organism>
<evidence type="ECO:0000313" key="1">
    <source>
        <dbReference type="EMBL" id="EXB57287.1"/>
    </source>
</evidence>
<dbReference type="EMBL" id="KE344341">
    <property type="protein sequence ID" value="EXB57287.1"/>
    <property type="molecule type" value="Genomic_DNA"/>
</dbReference>
<accession>W9QX77</accession>
<evidence type="ECO:0000313" key="2">
    <source>
        <dbReference type="Proteomes" id="UP000030645"/>
    </source>
</evidence>
<proteinExistence type="predicted"/>
<protein>
    <submittedName>
        <fullName evidence="1">Uncharacterized protein</fullName>
    </submittedName>
</protein>
<dbReference type="AlphaFoldDB" id="W9QX77"/>
<dbReference type="Proteomes" id="UP000030645">
    <property type="component" value="Unassembled WGS sequence"/>
</dbReference>